<dbReference type="AlphaFoldDB" id="A0A9X2IW03"/>
<gene>
    <name evidence="2" type="ORF">NDR86_02440</name>
</gene>
<accession>A0A9X2IW03</accession>
<evidence type="ECO:0000313" key="3">
    <source>
        <dbReference type="Proteomes" id="UP001139157"/>
    </source>
</evidence>
<dbReference type="Proteomes" id="UP001139157">
    <property type="component" value="Unassembled WGS sequence"/>
</dbReference>
<evidence type="ECO:0000313" key="2">
    <source>
        <dbReference type="EMBL" id="MCM6772330.1"/>
    </source>
</evidence>
<protein>
    <submittedName>
        <fullName evidence="2">Uncharacterized protein</fullName>
    </submittedName>
</protein>
<keyword evidence="3" id="KW-1185">Reference proteome</keyword>
<keyword evidence="1" id="KW-0472">Membrane</keyword>
<proteinExistence type="predicted"/>
<keyword evidence="1" id="KW-1133">Transmembrane helix</keyword>
<feature type="transmembrane region" description="Helical" evidence="1">
    <location>
        <begin position="36"/>
        <end position="56"/>
    </location>
</feature>
<name>A0A9X2IW03_9NOCA</name>
<organism evidence="2 3">
    <name type="scientific">Nocardia pulmonis</name>
    <dbReference type="NCBI Taxonomy" id="2951408"/>
    <lineage>
        <taxon>Bacteria</taxon>
        <taxon>Bacillati</taxon>
        <taxon>Actinomycetota</taxon>
        <taxon>Actinomycetes</taxon>
        <taxon>Mycobacteriales</taxon>
        <taxon>Nocardiaceae</taxon>
        <taxon>Nocardia</taxon>
    </lineage>
</organism>
<feature type="transmembrane region" description="Helical" evidence="1">
    <location>
        <begin position="72"/>
        <end position="92"/>
    </location>
</feature>
<dbReference type="EMBL" id="JAMRXG010000001">
    <property type="protein sequence ID" value="MCM6772330.1"/>
    <property type="molecule type" value="Genomic_DNA"/>
</dbReference>
<keyword evidence="1" id="KW-0812">Transmembrane</keyword>
<dbReference type="RefSeq" id="WP_251909191.1">
    <property type="nucleotide sequence ID" value="NZ_JAMRXG010000001.1"/>
</dbReference>
<evidence type="ECO:0000256" key="1">
    <source>
        <dbReference type="SAM" id="Phobius"/>
    </source>
</evidence>
<feature type="transmembrane region" description="Helical" evidence="1">
    <location>
        <begin position="118"/>
        <end position="136"/>
    </location>
</feature>
<sequence length="138" mass="15215">MSVESGGVTGPPRWRRAVVVAMWVGLAGIGTTTRPFTAAATALVLIPVGVLLVLVLRRPAVPNRPTSRLRRGIYVWSGLLAAVLAWEAFAYVRQPDWTQPSAEHPTLSTLLDPVLQQGPLRFAGWLAWLWVGWRLARR</sequence>
<reference evidence="2" key="1">
    <citation type="submission" date="2022-06" db="EMBL/GenBank/DDBJ databases">
        <title>Novel species in genus nocardia.</title>
        <authorList>
            <person name="Li F."/>
        </authorList>
    </citation>
    <scope>NUCLEOTIDE SEQUENCE</scope>
    <source>
        <strain evidence="2">CDC141</strain>
    </source>
</reference>
<comment type="caution">
    <text evidence="2">The sequence shown here is derived from an EMBL/GenBank/DDBJ whole genome shotgun (WGS) entry which is preliminary data.</text>
</comment>